<accession>A0A1F5H5E0</accession>
<dbReference type="InterPro" id="IPR011604">
    <property type="entry name" value="PDDEXK-like_dom_sf"/>
</dbReference>
<name>A0A1F5H5E0_9BACT</name>
<evidence type="ECO:0000259" key="1">
    <source>
        <dbReference type="Pfam" id="PF12705"/>
    </source>
</evidence>
<gene>
    <name evidence="2" type="ORF">A3B54_04010</name>
</gene>
<evidence type="ECO:0000313" key="2">
    <source>
        <dbReference type="EMBL" id="OGD99264.1"/>
    </source>
</evidence>
<dbReference type="EMBL" id="MFBT01000020">
    <property type="protein sequence ID" value="OGD99264.1"/>
    <property type="molecule type" value="Genomic_DNA"/>
</dbReference>
<dbReference type="Proteomes" id="UP000177039">
    <property type="component" value="Unassembled WGS sequence"/>
</dbReference>
<organism evidence="2 3">
    <name type="scientific">Candidatus Curtissbacteria bacterium RIFCSPLOWO2_01_FULL_42_50</name>
    <dbReference type="NCBI Taxonomy" id="1797730"/>
    <lineage>
        <taxon>Bacteria</taxon>
        <taxon>Candidatus Curtissiibacteriota</taxon>
    </lineage>
</organism>
<proteinExistence type="predicted"/>
<feature type="domain" description="PD-(D/E)XK endonuclease-like" evidence="1">
    <location>
        <begin position="89"/>
        <end position="213"/>
    </location>
</feature>
<reference evidence="2 3" key="1">
    <citation type="journal article" date="2016" name="Nat. Commun.">
        <title>Thousands of microbial genomes shed light on interconnected biogeochemical processes in an aquifer system.</title>
        <authorList>
            <person name="Anantharaman K."/>
            <person name="Brown C.T."/>
            <person name="Hug L.A."/>
            <person name="Sharon I."/>
            <person name="Castelle C.J."/>
            <person name="Probst A.J."/>
            <person name="Thomas B.C."/>
            <person name="Singh A."/>
            <person name="Wilkins M.J."/>
            <person name="Karaoz U."/>
            <person name="Brodie E.L."/>
            <person name="Williams K.H."/>
            <person name="Hubbard S.S."/>
            <person name="Banfield J.F."/>
        </authorList>
    </citation>
    <scope>NUCLEOTIDE SEQUENCE [LARGE SCALE GENOMIC DNA]</scope>
</reference>
<dbReference type="AlphaFoldDB" id="A0A1F5H5E0"/>
<dbReference type="InterPro" id="IPR038726">
    <property type="entry name" value="PDDEXK_AddAB-type"/>
</dbReference>
<sequence>MNSNLFKLSPSDFKYLWEDCKHCFYQKVKFGVNLPSIGMPGVFSKMNGMLQEKIMGMSLNQINPALPVGKIEYKERFLTSVPIPKAKSCYIAGKFDILSTLADGTYALIDFKITDPSEDKIQKFTHQLHAYKFALENPAKDEPKKISKMGVVAISPQEIAFHKGHIYFRTKPQWFEIPEDMDNFFGFIGEVSNLLEGDLPQPTQNCAWCNYRTHFENNKNNAEDLPF</sequence>
<dbReference type="Pfam" id="PF12705">
    <property type="entry name" value="PDDEXK_1"/>
    <property type="match status" value="1"/>
</dbReference>
<dbReference type="Gene3D" id="3.90.320.10">
    <property type="match status" value="1"/>
</dbReference>
<evidence type="ECO:0000313" key="3">
    <source>
        <dbReference type="Proteomes" id="UP000177039"/>
    </source>
</evidence>
<comment type="caution">
    <text evidence="2">The sequence shown here is derived from an EMBL/GenBank/DDBJ whole genome shotgun (WGS) entry which is preliminary data.</text>
</comment>
<protein>
    <recommendedName>
        <fullName evidence="1">PD-(D/E)XK endonuclease-like domain-containing protein</fullName>
    </recommendedName>
</protein>